<sequence>MTGRLLRASAVSVAVLALAACSWRLETPPPEWPSPSPETLVRDAAAAREQAVVDATPDGAGASGSTTARAAVLSEIEAVAAPARLEALGGLYVPYPDESPSPSPSDGALDLIGASMDARDGHLAEALVTDDPALALLLSSAGLSHALSSWYSGWVEDAIAQSTEPVVSVRLLDSPALPDAGPVPSATGVDAAVLADLVVMHDQARYAYEVLAARAADEERDQWLARRDLQDARATALAQLPGVEDRRESVYVLLGDDSGDAAARLATAQDLETAAGETYATMLDGADADDMPWLLHAAFDAYAQAAAFGEPTAASYTVPPLPGVTVGGGS</sequence>
<dbReference type="RefSeq" id="WP_301140755.1">
    <property type="nucleotide sequence ID" value="NZ_JAUHQA010000001.1"/>
</dbReference>
<evidence type="ECO:0000313" key="3">
    <source>
        <dbReference type="Proteomes" id="UP001172708"/>
    </source>
</evidence>
<reference evidence="2" key="1">
    <citation type="submission" date="2023-06" db="EMBL/GenBank/DDBJ databases">
        <title>Egi l300058.</title>
        <authorList>
            <person name="Gao L."/>
            <person name="Fang B.-Z."/>
            <person name="Li W.-J."/>
        </authorList>
    </citation>
    <scope>NUCLEOTIDE SEQUENCE</scope>
    <source>
        <strain evidence="2">EGI L300058</strain>
    </source>
</reference>
<evidence type="ECO:0000256" key="1">
    <source>
        <dbReference type="SAM" id="SignalP"/>
    </source>
</evidence>
<dbReference type="EMBL" id="JAUHQA010000001">
    <property type="protein sequence ID" value="MDN4479586.1"/>
    <property type="molecule type" value="Genomic_DNA"/>
</dbReference>
<comment type="caution">
    <text evidence="2">The sequence shown here is derived from an EMBL/GenBank/DDBJ whole genome shotgun (WGS) entry which is preliminary data.</text>
</comment>
<dbReference type="InterPro" id="IPR012347">
    <property type="entry name" value="Ferritin-like"/>
</dbReference>
<dbReference type="Gene3D" id="1.20.1260.10">
    <property type="match status" value="1"/>
</dbReference>
<keyword evidence="3" id="KW-1185">Reference proteome</keyword>
<proteinExistence type="predicted"/>
<evidence type="ECO:0000313" key="2">
    <source>
        <dbReference type="EMBL" id="MDN4479586.1"/>
    </source>
</evidence>
<organism evidence="2 3">
    <name type="scientific">Demequina muriae</name>
    <dbReference type="NCBI Taxonomy" id="3051664"/>
    <lineage>
        <taxon>Bacteria</taxon>
        <taxon>Bacillati</taxon>
        <taxon>Actinomycetota</taxon>
        <taxon>Actinomycetes</taxon>
        <taxon>Micrococcales</taxon>
        <taxon>Demequinaceae</taxon>
        <taxon>Demequina</taxon>
    </lineage>
</organism>
<feature type="signal peptide" evidence="1">
    <location>
        <begin position="1"/>
        <end position="19"/>
    </location>
</feature>
<protein>
    <recommendedName>
        <fullName evidence="4">DUF4439 domain-containing protein</fullName>
    </recommendedName>
</protein>
<name>A0ABT8GE73_9MICO</name>
<keyword evidence="1" id="KW-0732">Signal</keyword>
<accession>A0ABT8GE73</accession>
<gene>
    <name evidence="2" type="ORF">QQX02_01430</name>
</gene>
<feature type="chain" id="PRO_5045251585" description="DUF4439 domain-containing protein" evidence="1">
    <location>
        <begin position="20"/>
        <end position="330"/>
    </location>
</feature>
<dbReference type="PROSITE" id="PS51257">
    <property type="entry name" value="PROKAR_LIPOPROTEIN"/>
    <property type="match status" value="1"/>
</dbReference>
<dbReference type="Proteomes" id="UP001172708">
    <property type="component" value="Unassembled WGS sequence"/>
</dbReference>
<evidence type="ECO:0008006" key="4">
    <source>
        <dbReference type="Google" id="ProtNLM"/>
    </source>
</evidence>